<protein>
    <submittedName>
        <fullName evidence="2">PEP-CTERM sorting domain-containing protein</fullName>
    </submittedName>
</protein>
<dbReference type="InterPro" id="IPR026374">
    <property type="entry name" value="Cyano_PEP"/>
</dbReference>
<feature type="signal peptide" evidence="1">
    <location>
        <begin position="1"/>
        <end position="26"/>
    </location>
</feature>
<name>A0ABW6I9J1_9CYAN</name>
<comment type="caution">
    <text evidence="2">The sequence shown here is derived from an EMBL/GenBank/DDBJ whole genome shotgun (WGS) entry which is preliminary data.</text>
</comment>
<reference evidence="2 3" key="1">
    <citation type="submission" date="2024-10" db="EMBL/GenBank/DDBJ databases">
        <authorList>
            <person name="Ratan Roy A."/>
            <person name="Morales Sandoval P.H."/>
            <person name="De Los Santos Villalobos S."/>
            <person name="Chakraborty S."/>
            <person name="Mukherjee J."/>
        </authorList>
    </citation>
    <scope>NUCLEOTIDE SEQUENCE [LARGE SCALE GENOMIC DNA]</scope>
    <source>
        <strain evidence="2 3">S1</strain>
    </source>
</reference>
<dbReference type="RefSeq" id="WP_377960432.1">
    <property type="nucleotide sequence ID" value="NZ_JBHZOL010000004.1"/>
</dbReference>
<organism evidence="2 3">
    <name type="scientific">Almyronema epifaneia S1</name>
    <dbReference type="NCBI Taxonomy" id="2991925"/>
    <lineage>
        <taxon>Bacteria</taxon>
        <taxon>Bacillati</taxon>
        <taxon>Cyanobacteriota</taxon>
        <taxon>Cyanophyceae</taxon>
        <taxon>Nodosilineales</taxon>
        <taxon>Nodosilineaceae</taxon>
        <taxon>Almyronema</taxon>
        <taxon>Almyronema epifaneia</taxon>
    </lineage>
</organism>
<evidence type="ECO:0000256" key="1">
    <source>
        <dbReference type="SAM" id="SignalP"/>
    </source>
</evidence>
<dbReference type="NCBIfam" id="TIGR02595">
    <property type="entry name" value="PEP_CTERM"/>
    <property type="match status" value="1"/>
</dbReference>
<dbReference type="NCBIfam" id="TIGR04155">
    <property type="entry name" value="cyano_PEP"/>
    <property type="match status" value="1"/>
</dbReference>
<keyword evidence="3" id="KW-1185">Reference proteome</keyword>
<feature type="chain" id="PRO_5045340739" evidence="1">
    <location>
        <begin position="27"/>
        <end position="242"/>
    </location>
</feature>
<dbReference type="EMBL" id="JBHZOL010000004">
    <property type="protein sequence ID" value="MFE4104803.1"/>
    <property type="molecule type" value="Genomic_DNA"/>
</dbReference>
<dbReference type="InterPro" id="IPR013424">
    <property type="entry name" value="Ice-binding_C"/>
</dbReference>
<gene>
    <name evidence="2" type="ORF">ACFVKH_00850</name>
</gene>
<dbReference type="Proteomes" id="UP001600165">
    <property type="component" value="Unassembled WGS sequence"/>
</dbReference>
<evidence type="ECO:0000313" key="3">
    <source>
        <dbReference type="Proteomes" id="UP001600165"/>
    </source>
</evidence>
<accession>A0ABW6I9J1</accession>
<sequence length="242" mass="24766">MSFNRNYLMASAVSVLAGAIALPAQAASFTATDAVGAGCPGTSTCTVNGFTLSVEQPSDYLMTQKSFAGVTGIGISEDGTSGKGSSDPSEGEIDVGDVLKVSFAEGVVDYIDLSFLYLSKANGGRFDGINEVAKITADGIIEGTLSVVGNGSSFDAIWSLASGSVQNLSAPTFGGGASWRILNPFGDTKISFFELTPVDNAKFSGHKDSDFALTAVAVPEPTALLGLGLVVGAGSLLRRRDR</sequence>
<evidence type="ECO:0000313" key="2">
    <source>
        <dbReference type="EMBL" id="MFE4104803.1"/>
    </source>
</evidence>
<keyword evidence="1" id="KW-0732">Signal</keyword>
<proteinExistence type="predicted"/>